<dbReference type="RefSeq" id="WP_133275595.1">
    <property type="nucleotide sequence ID" value="NZ_CP037933.1"/>
</dbReference>
<keyword evidence="2" id="KW-0732">Signal</keyword>
<keyword evidence="4" id="KW-0378">Hydrolase</keyword>
<feature type="chain" id="PRO_5020353845" evidence="2">
    <location>
        <begin position="29"/>
        <end position="281"/>
    </location>
</feature>
<gene>
    <name evidence="4" type="ORF">E1750_04355</name>
</gene>
<accession>A0A4P6Y6P2</accession>
<dbReference type="GO" id="GO:0005975">
    <property type="term" value="P:carbohydrate metabolic process"/>
    <property type="evidence" value="ECO:0007669"/>
    <property type="project" value="InterPro"/>
</dbReference>
<dbReference type="InterPro" id="IPR050546">
    <property type="entry name" value="Glycosyl_Hydrlase_16"/>
</dbReference>
<proteinExistence type="inferred from homology"/>
<dbReference type="Pfam" id="PF00722">
    <property type="entry name" value="Glyco_hydro_16"/>
    <property type="match status" value="1"/>
</dbReference>
<keyword evidence="5" id="KW-1185">Reference proteome</keyword>
<dbReference type="AlphaFoldDB" id="A0A4P6Y6P2"/>
<dbReference type="PANTHER" id="PTHR10963:SF55">
    <property type="entry name" value="GLYCOSIDE HYDROLASE FAMILY 16 PROTEIN"/>
    <property type="match status" value="1"/>
</dbReference>
<dbReference type="KEGG" id="fnk:E1750_04355"/>
<dbReference type="CDD" id="cd08023">
    <property type="entry name" value="GH16_laminarinase_like"/>
    <property type="match status" value="1"/>
</dbReference>
<dbReference type="PROSITE" id="PS51762">
    <property type="entry name" value="GH16_2"/>
    <property type="match status" value="1"/>
</dbReference>
<dbReference type="Gene3D" id="2.60.120.200">
    <property type="match status" value="1"/>
</dbReference>
<dbReference type="InterPro" id="IPR000757">
    <property type="entry name" value="Beta-glucanase-like"/>
</dbReference>
<dbReference type="Proteomes" id="UP000291124">
    <property type="component" value="Chromosome"/>
</dbReference>
<evidence type="ECO:0000259" key="3">
    <source>
        <dbReference type="PROSITE" id="PS51762"/>
    </source>
</evidence>
<organism evidence="4 5">
    <name type="scientific">Flavobacterium nackdongense</name>
    <dbReference type="NCBI Taxonomy" id="2547394"/>
    <lineage>
        <taxon>Bacteria</taxon>
        <taxon>Pseudomonadati</taxon>
        <taxon>Bacteroidota</taxon>
        <taxon>Flavobacteriia</taxon>
        <taxon>Flavobacteriales</taxon>
        <taxon>Flavobacteriaceae</taxon>
        <taxon>Flavobacterium</taxon>
    </lineage>
</organism>
<protein>
    <submittedName>
        <fullName evidence="4">Glycoside hydrolase family 16 protein</fullName>
    </submittedName>
</protein>
<dbReference type="GO" id="GO:0004553">
    <property type="term" value="F:hydrolase activity, hydrolyzing O-glycosyl compounds"/>
    <property type="evidence" value="ECO:0007669"/>
    <property type="project" value="InterPro"/>
</dbReference>
<evidence type="ECO:0000313" key="5">
    <source>
        <dbReference type="Proteomes" id="UP000291124"/>
    </source>
</evidence>
<evidence type="ECO:0000256" key="2">
    <source>
        <dbReference type="SAM" id="SignalP"/>
    </source>
</evidence>
<sequence length="281" mass="31452">MKKYLTAKSFTLTIATAIVILFSLVGCSSDTGQKLDQRNWELTWSDEFDGTSGMLPDAKKWTYDIGNGGWGNQELQYYTNRPENVSLDGVGNLVITAKNESLGGSAFTSARVKTQGLYTQAYGRFEARIKSPYGPGIWPAFWMLGANIDTTPWPQCGEIDIMEIKGNQPSIVYGTLHGPGYSGGNAITDFYALMNNRFDKDFHIFAVEWDADKIDFFVDGYLYQRLTKSTVSAEGEWVFNQPFYMIMNIAVGGTFVGFPTVDTSFPQKMTIDYVRVYKLAE</sequence>
<reference evidence="5" key="1">
    <citation type="submission" date="2019-03" db="EMBL/GenBank/DDBJ databases">
        <title>Flavobacterium sp.</title>
        <authorList>
            <person name="Kim H."/>
        </authorList>
    </citation>
    <scope>NUCLEOTIDE SEQUENCE [LARGE SCALE GENOMIC DNA]</scope>
    <source>
        <strain evidence="5">GS13</strain>
    </source>
</reference>
<evidence type="ECO:0000313" key="4">
    <source>
        <dbReference type="EMBL" id="QBN18066.1"/>
    </source>
</evidence>
<dbReference type="PANTHER" id="PTHR10963">
    <property type="entry name" value="GLYCOSYL HYDROLASE-RELATED"/>
    <property type="match status" value="1"/>
</dbReference>
<dbReference type="InterPro" id="IPR013320">
    <property type="entry name" value="ConA-like_dom_sf"/>
</dbReference>
<dbReference type="OrthoDB" id="9809583at2"/>
<dbReference type="PROSITE" id="PS51257">
    <property type="entry name" value="PROKAR_LIPOPROTEIN"/>
    <property type="match status" value="1"/>
</dbReference>
<feature type="domain" description="GH16" evidence="3">
    <location>
        <begin position="28"/>
        <end position="281"/>
    </location>
</feature>
<dbReference type="SUPFAM" id="SSF49899">
    <property type="entry name" value="Concanavalin A-like lectins/glucanases"/>
    <property type="match status" value="1"/>
</dbReference>
<name>A0A4P6Y6P2_9FLAO</name>
<dbReference type="EMBL" id="CP037933">
    <property type="protein sequence ID" value="QBN18066.1"/>
    <property type="molecule type" value="Genomic_DNA"/>
</dbReference>
<comment type="similarity">
    <text evidence="1">Belongs to the glycosyl hydrolase 16 family.</text>
</comment>
<evidence type="ECO:0000256" key="1">
    <source>
        <dbReference type="ARBA" id="ARBA00006865"/>
    </source>
</evidence>
<feature type="signal peptide" evidence="2">
    <location>
        <begin position="1"/>
        <end position="28"/>
    </location>
</feature>